<dbReference type="Pfam" id="PF13556">
    <property type="entry name" value="HTH_30"/>
    <property type="match status" value="1"/>
</dbReference>
<reference evidence="2 3" key="1">
    <citation type="submission" date="2020-04" db="EMBL/GenBank/DDBJ databases">
        <authorList>
            <person name="Liu S."/>
        </authorList>
    </citation>
    <scope>NUCLEOTIDE SEQUENCE [LARGE SCALE GENOMIC DNA]</scope>
    <source>
        <strain evidence="2 3">CGMCC 1.15091</strain>
    </source>
</reference>
<dbReference type="PANTHER" id="PTHR33744">
    <property type="entry name" value="CARBOHYDRATE DIACID REGULATOR"/>
    <property type="match status" value="1"/>
</dbReference>
<proteinExistence type="predicted"/>
<dbReference type="EMBL" id="JAAZSR010000014">
    <property type="protein sequence ID" value="NKX49376.1"/>
    <property type="molecule type" value="Genomic_DNA"/>
</dbReference>
<protein>
    <submittedName>
        <fullName evidence="2">PucR family transcriptional regulator</fullName>
    </submittedName>
</protein>
<gene>
    <name evidence="2" type="ORF">HER39_02020</name>
</gene>
<feature type="non-terminal residue" evidence="2">
    <location>
        <position position="77"/>
    </location>
</feature>
<dbReference type="InterPro" id="IPR042070">
    <property type="entry name" value="PucR_C-HTH_sf"/>
</dbReference>
<accession>A0ABX1JMD1</accession>
<comment type="caution">
    <text evidence="2">The sequence shown here is derived from an EMBL/GenBank/DDBJ whole genome shotgun (WGS) entry which is preliminary data.</text>
</comment>
<feature type="non-terminal residue" evidence="2">
    <location>
        <position position="1"/>
    </location>
</feature>
<name>A0ABX1JMD1_9MICC</name>
<dbReference type="Gene3D" id="1.10.10.2840">
    <property type="entry name" value="PucR C-terminal helix-turn-helix domain"/>
    <property type="match status" value="1"/>
</dbReference>
<dbReference type="InterPro" id="IPR051448">
    <property type="entry name" value="CdaR-like_regulators"/>
</dbReference>
<sequence length="77" mass="8126">GPLLRVLRGWLADNGSRGASAKSLGLHRNSVRRQIGQVGELLGADLADARTRAELLIALQFVDPQRLPAAADEAGAQ</sequence>
<organism evidence="2 3">
    <name type="scientific">Arthrobacter deserti</name>
    <dbReference type="NCBI Taxonomy" id="1742687"/>
    <lineage>
        <taxon>Bacteria</taxon>
        <taxon>Bacillati</taxon>
        <taxon>Actinomycetota</taxon>
        <taxon>Actinomycetes</taxon>
        <taxon>Micrococcales</taxon>
        <taxon>Micrococcaceae</taxon>
        <taxon>Arthrobacter</taxon>
    </lineage>
</organism>
<dbReference type="InterPro" id="IPR025736">
    <property type="entry name" value="PucR_C-HTH_dom"/>
</dbReference>
<dbReference type="Proteomes" id="UP000523795">
    <property type="component" value="Unassembled WGS sequence"/>
</dbReference>
<evidence type="ECO:0000313" key="3">
    <source>
        <dbReference type="Proteomes" id="UP000523795"/>
    </source>
</evidence>
<keyword evidence="3" id="KW-1185">Reference proteome</keyword>
<evidence type="ECO:0000313" key="2">
    <source>
        <dbReference type="EMBL" id="NKX49376.1"/>
    </source>
</evidence>
<feature type="domain" description="PucR C-terminal helix-turn-helix" evidence="1">
    <location>
        <begin position="3"/>
        <end position="60"/>
    </location>
</feature>
<dbReference type="PANTHER" id="PTHR33744:SF1">
    <property type="entry name" value="DNA-BINDING TRANSCRIPTIONAL ACTIVATOR ADER"/>
    <property type="match status" value="1"/>
</dbReference>
<evidence type="ECO:0000259" key="1">
    <source>
        <dbReference type="Pfam" id="PF13556"/>
    </source>
</evidence>